<sequence length="130" mass="15984">MLHRRHWNVTNDFTCVLCHSGSWEDWQHLFFGCQFTQRIWNYLQIQWSAGVDLKQLIRDTQRSFGHPFFVEVAAMCCWHIWKQRNRCIFYGMRPSFRSWKRDIVEDISLLQHRFKPPWIAPFLLWLRSLP</sequence>
<dbReference type="Proteomes" id="UP000008810">
    <property type="component" value="Chromosome 4"/>
</dbReference>
<evidence type="ECO:0000313" key="3">
    <source>
        <dbReference type="Proteomes" id="UP000008810"/>
    </source>
</evidence>
<proteinExistence type="predicted"/>
<reference evidence="1 2" key="1">
    <citation type="journal article" date="2010" name="Nature">
        <title>Genome sequencing and analysis of the model grass Brachypodium distachyon.</title>
        <authorList>
            <consortium name="International Brachypodium Initiative"/>
        </authorList>
    </citation>
    <scope>NUCLEOTIDE SEQUENCE [LARGE SCALE GENOMIC DNA]</scope>
    <source>
        <strain evidence="1 2">Bd21</strain>
    </source>
</reference>
<evidence type="ECO:0000313" key="2">
    <source>
        <dbReference type="EnsemblPlants" id="PNT63059"/>
    </source>
</evidence>
<reference evidence="2" key="3">
    <citation type="submission" date="2018-08" db="UniProtKB">
        <authorList>
            <consortium name="EnsemblPlants"/>
        </authorList>
    </citation>
    <scope>IDENTIFICATION</scope>
    <source>
        <strain evidence="2">cv. Bd21</strain>
    </source>
</reference>
<dbReference type="Gramene" id="PNT63059">
    <property type="protein sequence ID" value="PNT63059"/>
    <property type="gene ID" value="BRADI_4g10985v3"/>
</dbReference>
<dbReference type="OrthoDB" id="684052at2759"/>
<protein>
    <recommendedName>
        <fullName evidence="4">Reverse transcriptase zinc-binding domain-containing protein</fullName>
    </recommendedName>
</protein>
<dbReference type="FunCoup" id="A0A2K2CM12">
    <property type="interactions" value="307"/>
</dbReference>
<dbReference type="EnsemblPlants" id="PNT63059">
    <property type="protein sequence ID" value="PNT63059"/>
    <property type="gene ID" value="BRADI_4g10985v3"/>
</dbReference>
<organism evidence="1">
    <name type="scientific">Brachypodium distachyon</name>
    <name type="common">Purple false brome</name>
    <name type="synonym">Trachynia distachya</name>
    <dbReference type="NCBI Taxonomy" id="15368"/>
    <lineage>
        <taxon>Eukaryota</taxon>
        <taxon>Viridiplantae</taxon>
        <taxon>Streptophyta</taxon>
        <taxon>Embryophyta</taxon>
        <taxon>Tracheophyta</taxon>
        <taxon>Spermatophyta</taxon>
        <taxon>Magnoliopsida</taxon>
        <taxon>Liliopsida</taxon>
        <taxon>Poales</taxon>
        <taxon>Poaceae</taxon>
        <taxon>BOP clade</taxon>
        <taxon>Pooideae</taxon>
        <taxon>Stipodae</taxon>
        <taxon>Brachypodieae</taxon>
        <taxon>Brachypodium</taxon>
    </lineage>
</organism>
<keyword evidence="3" id="KW-1185">Reference proteome</keyword>
<gene>
    <name evidence="1" type="ORF">BRADI_4g10985v3</name>
</gene>
<dbReference type="EMBL" id="CM000883">
    <property type="protein sequence ID" value="PNT63059.1"/>
    <property type="molecule type" value="Genomic_DNA"/>
</dbReference>
<evidence type="ECO:0000313" key="1">
    <source>
        <dbReference type="EMBL" id="PNT63059.1"/>
    </source>
</evidence>
<evidence type="ECO:0008006" key="4">
    <source>
        <dbReference type="Google" id="ProtNLM"/>
    </source>
</evidence>
<reference evidence="1" key="2">
    <citation type="submission" date="2017-06" db="EMBL/GenBank/DDBJ databases">
        <title>WGS assembly of Brachypodium distachyon.</title>
        <authorList>
            <consortium name="The International Brachypodium Initiative"/>
            <person name="Lucas S."/>
            <person name="Harmon-Smith M."/>
            <person name="Lail K."/>
            <person name="Tice H."/>
            <person name="Grimwood J."/>
            <person name="Bruce D."/>
            <person name="Barry K."/>
            <person name="Shu S."/>
            <person name="Lindquist E."/>
            <person name="Wang M."/>
            <person name="Pitluck S."/>
            <person name="Vogel J.P."/>
            <person name="Garvin D.F."/>
            <person name="Mockler T.C."/>
            <person name="Schmutz J."/>
            <person name="Rokhsar D."/>
            <person name="Bevan M.W."/>
        </authorList>
    </citation>
    <scope>NUCLEOTIDE SEQUENCE</scope>
    <source>
        <strain evidence="1">Bd21</strain>
    </source>
</reference>
<dbReference type="InParanoid" id="A0A2K2CM12"/>
<accession>A0A2K2CM12</accession>
<dbReference type="AlphaFoldDB" id="A0A2K2CM12"/>
<name>A0A2K2CM12_BRADI</name>